<keyword evidence="1" id="KW-0472">Membrane</keyword>
<evidence type="ECO:0000313" key="3">
    <source>
        <dbReference type="Proteomes" id="UP001477870"/>
    </source>
</evidence>
<protein>
    <submittedName>
        <fullName evidence="2">Uncharacterized protein</fullName>
    </submittedName>
</protein>
<dbReference type="Proteomes" id="UP001477870">
    <property type="component" value="Unassembled WGS sequence"/>
</dbReference>
<evidence type="ECO:0000313" key="2">
    <source>
        <dbReference type="EMBL" id="MEM5502691.1"/>
    </source>
</evidence>
<gene>
    <name evidence="2" type="ORF">WNY59_13945</name>
</gene>
<comment type="caution">
    <text evidence="2">The sequence shown here is derived from an EMBL/GenBank/DDBJ whole genome shotgun (WGS) entry which is preliminary data.</text>
</comment>
<proteinExistence type="predicted"/>
<keyword evidence="3" id="KW-1185">Reference proteome</keyword>
<evidence type="ECO:0000256" key="1">
    <source>
        <dbReference type="SAM" id="Phobius"/>
    </source>
</evidence>
<feature type="transmembrane region" description="Helical" evidence="1">
    <location>
        <begin position="47"/>
        <end position="73"/>
    </location>
</feature>
<feature type="transmembrane region" description="Helical" evidence="1">
    <location>
        <begin position="9"/>
        <end position="27"/>
    </location>
</feature>
<dbReference type="EMBL" id="JBBMQO010000008">
    <property type="protein sequence ID" value="MEM5502691.1"/>
    <property type="molecule type" value="Genomic_DNA"/>
</dbReference>
<sequence>MNYQDRNNIVSIIAGLTVNSYIIFRLFDMNAAGQFDGPDAINIWAQMVVWMIPIGIISTIIGTILFNIGYGIITGNENPSLLVDERDKMFEQRGTMAIVMLIGLGFVASILALALGWSAVVGFNIIYFSMALGSLTADFVKFISYRRGY</sequence>
<name>A0ABU9T982_9HYPH</name>
<feature type="transmembrane region" description="Helical" evidence="1">
    <location>
        <begin position="94"/>
        <end position="119"/>
    </location>
</feature>
<dbReference type="RefSeq" id="WP_342848948.1">
    <property type="nucleotide sequence ID" value="NZ_JBBMQO010000008.1"/>
</dbReference>
<keyword evidence="1" id="KW-0812">Transmembrane</keyword>
<keyword evidence="1" id="KW-1133">Transmembrane helix</keyword>
<accession>A0ABU9T982</accession>
<feature type="transmembrane region" description="Helical" evidence="1">
    <location>
        <begin position="125"/>
        <end position="143"/>
    </location>
</feature>
<organism evidence="2 3">
    <name type="scientific">Ahrensia kielensis</name>
    <dbReference type="NCBI Taxonomy" id="76980"/>
    <lineage>
        <taxon>Bacteria</taxon>
        <taxon>Pseudomonadati</taxon>
        <taxon>Pseudomonadota</taxon>
        <taxon>Alphaproteobacteria</taxon>
        <taxon>Hyphomicrobiales</taxon>
        <taxon>Ahrensiaceae</taxon>
        <taxon>Ahrensia</taxon>
    </lineage>
</organism>
<reference evidence="2 3" key="1">
    <citation type="submission" date="2024-03" db="EMBL/GenBank/DDBJ databases">
        <title>Community enrichment and isolation of bacterial strains for fucoidan degradation.</title>
        <authorList>
            <person name="Sichert A."/>
        </authorList>
    </citation>
    <scope>NUCLEOTIDE SEQUENCE [LARGE SCALE GENOMIC DNA]</scope>
    <source>
        <strain evidence="2 3">AS62</strain>
    </source>
</reference>